<feature type="domain" description="Response regulatory" evidence="3">
    <location>
        <begin position="3"/>
        <end position="118"/>
    </location>
</feature>
<evidence type="ECO:0000259" key="3">
    <source>
        <dbReference type="PROSITE" id="PS50110"/>
    </source>
</evidence>
<proteinExistence type="predicted"/>
<dbReference type="InterPro" id="IPR011006">
    <property type="entry name" value="CheY-like_superfamily"/>
</dbReference>
<dbReference type="InterPro" id="IPR001789">
    <property type="entry name" value="Sig_transdc_resp-reg_receiver"/>
</dbReference>
<keyword evidence="5" id="KW-1185">Reference proteome</keyword>
<organism evidence="4 5">
    <name type="scientific">Actinoplanes italicus</name>
    <dbReference type="NCBI Taxonomy" id="113567"/>
    <lineage>
        <taxon>Bacteria</taxon>
        <taxon>Bacillati</taxon>
        <taxon>Actinomycetota</taxon>
        <taxon>Actinomycetes</taxon>
        <taxon>Micromonosporales</taxon>
        <taxon>Micromonosporaceae</taxon>
        <taxon>Actinoplanes</taxon>
    </lineage>
</organism>
<reference evidence="4 5" key="1">
    <citation type="submission" date="2018-03" db="EMBL/GenBank/DDBJ databases">
        <title>Genomic Encyclopedia of Archaeal and Bacterial Type Strains, Phase II (KMG-II): from individual species to whole genera.</title>
        <authorList>
            <person name="Goeker M."/>
        </authorList>
    </citation>
    <scope>NUCLEOTIDE SEQUENCE [LARGE SCALE GENOMIC DNA]</scope>
    <source>
        <strain evidence="4 5">DSM 43146</strain>
    </source>
</reference>
<dbReference type="PANTHER" id="PTHR44591">
    <property type="entry name" value="STRESS RESPONSE REGULATOR PROTEIN 1"/>
    <property type="match status" value="1"/>
</dbReference>
<evidence type="ECO:0000256" key="2">
    <source>
        <dbReference type="PROSITE-ProRule" id="PRU00169"/>
    </source>
</evidence>
<evidence type="ECO:0000313" key="5">
    <source>
        <dbReference type="Proteomes" id="UP000239415"/>
    </source>
</evidence>
<dbReference type="AlphaFoldDB" id="A0A2T0K8G9"/>
<dbReference type="SMART" id="SM00448">
    <property type="entry name" value="REC"/>
    <property type="match status" value="1"/>
</dbReference>
<dbReference type="CDD" id="cd00156">
    <property type="entry name" value="REC"/>
    <property type="match status" value="1"/>
</dbReference>
<dbReference type="Proteomes" id="UP000239415">
    <property type="component" value="Unassembled WGS sequence"/>
</dbReference>
<dbReference type="SUPFAM" id="SSF52172">
    <property type="entry name" value="CheY-like"/>
    <property type="match status" value="1"/>
</dbReference>
<evidence type="ECO:0000313" key="4">
    <source>
        <dbReference type="EMBL" id="PRX19375.1"/>
    </source>
</evidence>
<dbReference type="PANTHER" id="PTHR44591:SF3">
    <property type="entry name" value="RESPONSE REGULATORY DOMAIN-CONTAINING PROTEIN"/>
    <property type="match status" value="1"/>
</dbReference>
<dbReference type="OrthoDB" id="3784905at2"/>
<gene>
    <name evidence="4" type="ORF">CLV67_110127</name>
</gene>
<name>A0A2T0K8G9_9ACTN</name>
<protein>
    <submittedName>
        <fullName evidence="4">Response regulator receiver domain-containing protein</fullName>
    </submittedName>
</protein>
<dbReference type="EMBL" id="PVMZ01000010">
    <property type="protein sequence ID" value="PRX19375.1"/>
    <property type="molecule type" value="Genomic_DNA"/>
</dbReference>
<dbReference type="PROSITE" id="PS50110">
    <property type="entry name" value="RESPONSE_REGULATORY"/>
    <property type="match status" value="1"/>
</dbReference>
<accession>A0A2T0K8G9</accession>
<feature type="modified residue" description="4-aspartylphosphate" evidence="2">
    <location>
        <position position="52"/>
    </location>
</feature>
<evidence type="ECO:0000256" key="1">
    <source>
        <dbReference type="ARBA" id="ARBA00022553"/>
    </source>
</evidence>
<comment type="caution">
    <text evidence="4">The sequence shown here is derived from an EMBL/GenBank/DDBJ whole genome shotgun (WGS) entry which is preliminary data.</text>
</comment>
<dbReference type="Gene3D" id="3.40.50.2300">
    <property type="match status" value="1"/>
</dbReference>
<keyword evidence="1 2" id="KW-0597">Phosphoprotein</keyword>
<dbReference type="GO" id="GO:0000160">
    <property type="term" value="P:phosphorelay signal transduction system"/>
    <property type="evidence" value="ECO:0007669"/>
    <property type="project" value="InterPro"/>
</dbReference>
<dbReference type="Pfam" id="PF00072">
    <property type="entry name" value="Response_reg"/>
    <property type="match status" value="1"/>
</dbReference>
<sequence length="122" mass="13132">MTVLVLAEDDDDIRMLAARILRRADFTVIEAADGNAALAAVREHRPAILVSDIDMPHLSGVELCRRLRADPVTADLPVIFVSGSLTPGDDRPARAGATAVVMKPFLPTDLVDCVRRTLAAVF</sequence>
<dbReference type="InterPro" id="IPR050595">
    <property type="entry name" value="Bact_response_regulator"/>
</dbReference>
<dbReference type="RefSeq" id="WP_106322270.1">
    <property type="nucleotide sequence ID" value="NZ_BOMO01000051.1"/>
</dbReference>